<proteinExistence type="predicted"/>
<dbReference type="AlphaFoldDB" id="A0A7C4QQE4"/>
<dbReference type="EMBL" id="DSVQ01000016">
    <property type="protein sequence ID" value="HGT40204.1"/>
    <property type="molecule type" value="Genomic_DNA"/>
</dbReference>
<evidence type="ECO:0000313" key="2">
    <source>
        <dbReference type="EMBL" id="HGT40204.1"/>
    </source>
</evidence>
<gene>
    <name evidence="2" type="ORF">ENS64_13230</name>
</gene>
<accession>A0A7C4QQE4</accession>
<evidence type="ECO:0000256" key="1">
    <source>
        <dbReference type="SAM" id="Phobius"/>
    </source>
</evidence>
<evidence type="ECO:0008006" key="3">
    <source>
        <dbReference type="Google" id="ProtNLM"/>
    </source>
</evidence>
<comment type="caution">
    <text evidence="2">The sequence shown here is derived from an EMBL/GenBank/DDBJ whole genome shotgun (WGS) entry which is preliminary data.</text>
</comment>
<keyword evidence="1" id="KW-0812">Transmembrane</keyword>
<keyword evidence="1" id="KW-1133">Transmembrane helix</keyword>
<sequence length="157" mass="17471">MHDAAGPSLPEYSHTQQAPLCLLIYALAVVNFALGYLVEVAPPLMWLFPSMGLMLLILAASFQHLKVEDQGDVLRISFGPLPLFRRTVRYEDMAQVAVGRTLLLDGWGIHYSLGGGWVWNLWGLDCVEVRFRTGGKLRIGTDDAVNLAEFLRSKLTN</sequence>
<protein>
    <recommendedName>
        <fullName evidence="3">PH domain-containing protein</fullName>
    </recommendedName>
</protein>
<keyword evidence="1" id="KW-0472">Membrane</keyword>
<reference evidence="2" key="1">
    <citation type="journal article" date="2020" name="mSystems">
        <title>Genome- and Community-Level Interaction Insights into Carbon Utilization and Element Cycling Functions of Hydrothermarchaeota in Hydrothermal Sediment.</title>
        <authorList>
            <person name="Zhou Z."/>
            <person name="Liu Y."/>
            <person name="Xu W."/>
            <person name="Pan J."/>
            <person name="Luo Z.H."/>
            <person name="Li M."/>
        </authorList>
    </citation>
    <scope>NUCLEOTIDE SEQUENCE [LARGE SCALE GENOMIC DNA]</scope>
    <source>
        <strain evidence="2">SpSt-508</strain>
    </source>
</reference>
<name>A0A7C4QQE4_9PLAN</name>
<organism evidence="2">
    <name type="scientific">Schlesneria paludicola</name>
    <dbReference type="NCBI Taxonomy" id="360056"/>
    <lineage>
        <taxon>Bacteria</taxon>
        <taxon>Pseudomonadati</taxon>
        <taxon>Planctomycetota</taxon>
        <taxon>Planctomycetia</taxon>
        <taxon>Planctomycetales</taxon>
        <taxon>Planctomycetaceae</taxon>
        <taxon>Schlesneria</taxon>
    </lineage>
</organism>
<feature type="transmembrane region" description="Helical" evidence="1">
    <location>
        <begin position="44"/>
        <end position="62"/>
    </location>
</feature>
<feature type="transmembrane region" description="Helical" evidence="1">
    <location>
        <begin position="20"/>
        <end position="38"/>
    </location>
</feature>